<keyword evidence="4" id="KW-1185">Reference proteome</keyword>
<dbReference type="Proteomes" id="UP000722989">
    <property type="component" value="Unassembled WGS sequence"/>
</dbReference>
<evidence type="ECO:0000313" key="3">
    <source>
        <dbReference type="EMBL" id="NJC71296.1"/>
    </source>
</evidence>
<dbReference type="Pfam" id="PF00990">
    <property type="entry name" value="GGDEF"/>
    <property type="match status" value="1"/>
</dbReference>
<accession>A0ABX0XZ04</accession>
<dbReference type="SUPFAM" id="SSF55073">
    <property type="entry name" value="Nucleotide cyclase"/>
    <property type="match status" value="1"/>
</dbReference>
<organism evidence="3 4">
    <name type="scientific">Planosporangium thailandense</name>
    <dbReference type="NCBI Taxonomy" id="765197"/>
    <lineage>
        <taxon>Bacteria</taxon>
        <taxon>Bacillati</taxon>
        <taxon>Actinomycetota</taxon>
        <taxon>Actinomycetes</taxon>
        <taxon>Micromonosporales</taxon>
        <taxon>Micromonosporaceae</taxon>
        <taxon>Planosporangium</taxon>
    </lineage>
</organism>
<feature type="transmembrane region" description="Helical" evidence="1">
    <location>
        <begin position="81"/>
        <end position="100"/>
    </location>
</feature>
<dbReference type="RefSeq" id="WP_167926195.1">
    <property type="nucleotide sequence ID" value="NZ_JAATVY010000010.1"/>
</dbReference>
<gene>
    <name evidence="3" type="ORF">HC031_16470</name>
</gene>
<protein>
    <submittedName>
        <fullName evidence="3">GGDEF domain-containing protein</fullName>
    </submittedName>
</protein>
<feature type="transmembrane region" description="Helical" evidence="1">
    <location>
        <begin position="239"/>
        <end position="259"/>
    </location>
</feature>
<feature type="transmembrane region" description="Helical" evidence="1">
    <location>
        <begin position="210"/>
        <end position="233"/>
    </location>
</feature>
<dbReference type="NCBIfam" id="TIGR00254">
    <property type="entry name" value="GGDEF"/>
    <property type="match status" value="1"/>
</dbReference>
<feature type="transmembrane region" description="Helical" evidence="1">
    <location>
        <begin position="112"/>
        <end position="132"/>
    </location>
</feature>
<feature type="transmembrane region" description="Helical" evidence="1">
    <location>
        <begin position="48"/>
        <end position="69"/>
    </location>
</feature>
<proteinExistence type="predicted"/>
<dbReference type="InterPro" id="IPR029787">
    <property type="entry name" value="Nucleotide_cyclase"/>
</dbReference>
<dbReference type="EMBL" id="JAATVY010000010">
    <property type="protein sequence ID" value="NJC71296.1"/>
    <property type="molecule type" value="Genomic_DNA"/>
</dbReference>
<keyword evidence="1" id="KW-0812">Transmembrane</keyword>
<dbReference type="PANTHER" id="PTHR46663">
    <property type="entry name" value="DIGUANYLATE CYCLASE DGCT-RELATED"/>
    <property type="match status" value="1"/>
</dbReference>
<dbReference type="Gene3D" id="3.30.70.270">
    <property type="match status" value="1"/>
</dbReference>
<name>A0ABX0XZ04_9ACTN</name>
<feature type="transmembrane region" description="Helical" evidence="1">
    <location>
        <begin position="21"/>
        <end position="42"/>
    </location>
</feature>
<feature type="domain" description="GGDEF" evidence="2">
    <location>
        <begin position="375"/>
        <end position="506"/>
    </location>
</feature>
<dbReference type="SMART" id="SM00267">
    <property type="entry name" value="GGDEF"/>
    <property type="match status" value="1"/>
</dbReference>
<feature type="transmembrane region" description="Helical" evidence="1">
    <location>
        <begin position="177"/>
        <end position="198"/>
    </location>
</feature>
<dbReference type="InterPro" id="IPR000160">
    <property type="entry name" value="GGDEF_dom"/>
</dbReference>
<feature type="transmembrane region" description="Helical" evidence="1">
    <location>
        <begin position="303"/>
        <end position="320"/>
    </location>
</feature>
<evidence type="ECO:0000259" key="2">
    <source>
        <dbReference type="PROSITE" id="PS50887"/>
    </source>
</evidence>
<keyword evidence="1" id="KW-0472">Membrane</keyword>
<evidence type="ECO:0000256" key="1">
    <source>
        <dbReference type="SAM" id="Phobius"/>
    </source>
</evidence>
<keyword evidence="1" id="KW-1133">Transmembrane helix</keyword>
<sequence length="516" mass="53952">MGSPEGYGRAANTLADGVRRALLLYTPILALSVGWCLARASGYDGLTVLGWIPGGVAMVLTSWDLYRASRATRLSPAGRRFWRRLAVAAALIVPSTGPTTEARVSGSRPGPLLTIAVCLLVVALLIVLWALLRLPVRRRSRGDWLRLGLDAATVLACAATFLWHYVLEPLLGTTADLSTVFGLLVLCVVCLLAVLAVVKLMLAGTDAVDAAALRTLALVVLVGALGSAISPMLPGPRLAGVSNVMTTLNATIAGLAGVLQYHRAGSGGTARASRKGYSVLPYLAVAAIDGLLIDVTVHPGDPGSVAVVTGAVVATGIVALRQFLAFRDNAALVVSLREHQRLLRQQATHDALTGLPNRALFNETLEAAFAPGQPVLLTAFLIDLDDFKGVNDTLGHEVGDGLLVEVARRLRAATRPGDLVARLGGDEFAVLLPGTAGHEVFEVASRILAGLDAPVVAHGHHLAVGASLGIAERGADDDPQSLLRHADIAMYVAKRNGKGNYARYTPDLAADPSRSC</sequence>
<dbReference type="InterPro" id="IPR052163">
    <property type="entry name" value="DGC-Regulatory_Protein"/>
</dbReference>
<comment type="caution">
    <text evidence="3">The sequence shown here is derived from an EMBL/GenBank/DDBJ whole genome shotgun (WGS) entry which is preliminary data.</text>
</comment>
<evidence type="ECO:0000313" key="4">
    <source>
        <dbReference type="Proteomes" id="UP000722989"/>
    </source>
</evidence>
<feature type="transmembrane region" description="Helical" evidence="1">
    <location>
        <begin position="279"/>
        <end position="297"/>
    </location>
</feature>
<feature type="transmembrane region" description="Helical" evidence="1">
    <location>
        <begin position="144"/>
        <end position="165"/>
    </location>
</feature>
<reference evidence="3 4" key="1">
    <citation type="submission" date="2020-03" db="EMBL/GenBank/DDBJ databases">
        <title>WGS of the type strain of Planosporangium spp.</title>
        <authorList>
            <person name="Thawai C."/>
        </authorList>
    </citation>
    <scope>NUCLEOTIDE SEQUENCE [LARGE SCALE GENOMIC DNA]</scope>
    <source>
        <strain evidence="3 4">TBRC 5610</strain>
    </source>
</reference>
<dbReference type="PROSITE" id="PS50887">
    <property type="entry name" value="GGDEF"/>
    <property type="match status" value="1"/>
</dbReference>
<dbReference type="CDD" id="cd01949">
    <property type="entry name" value="GGDEF"/>
    <property type="match status" value="1"/>
</dbReference>
<dbReference type="InterPro" id="IPR043128">
    <property type="entry name" value="Rev_trsase/Diguanyl_cyclase"/>
</dbReference>
<dbReference type="PANTHER" id="PTHR46663:SF3">
    <property type="entry name" value="SLL0267 PROTEIN"/>
    <property type="match status" value="1"/>
</dbReference>